<feature type="transmembrane region" description="Helical" evidence="1">
    <location>
        <begin position="127"/>
        <end position="154"/>
    </location>
</feature>
<evidence type="ECO:0000313" key="2">
    <source>
        <dbReference type="EMBL" id="MBM7849938.1"/>
    </source>
</evidence>
<proteinExistence type="predicted"/>
<comment type="caution">
    <text evidence="2">The sequence shown here is derived from an EMBL/GenBank/DDBJ whole genome shotgun (WGS) entry which is preliminary data.</text>
</comment>
<reference evidence="2 3" key="1">
    <citation type="submission" date="2021-01" db="EMBL/GenBank/DDBJ databases">
        <title>Genomic Encyclopedia of Type Strains, Phase IV (KMG-IV): sequencing the most valuable type-strain genomes for metagenomic binning, comparative biology and taxonomic classification.</title>
        <authorList>
            <person name="Goeker M."/>
        </authorList>
    </citation>
    <scope>NUCLEOTIDE SEQUENCE [LARGE SCALE GENOMIC DNA]</scope>
    <source>
        <strain evidence="2 3">DSM 6130</strain>
    </source>
</reference>
<evidence type="ECO:0008006" key="4">
    <source>
        <dbReference type="Google" id="ProtNLM"/>
    </source>
</evidence>
<protein>
    <recommendedName>
        <fullName evidence="4">Oligosaccharide repeat unit polymerase</fullName>
    </recommendedName>
</protein>
<feature type="transmembrane region" description="Helical" evidence="1">
    <location>
        <begin position="385"/>
        <end position="405"/>
    </location>
</feature>
<sequence>MTWMLVAILAALCLGLLVDGLVRRGGVYEFPFLAAAMSTAFVLPQLPGLVDGPFLPDGGFSAAVVFTVACLGATPLGWRLARRPLLRQSVPLDETRLLIAAAALSAMGAGFYVAVGRLPPEETVSVAISGLPVVLLFFSKMLVYGFAIAVLCAARLPSLPALAIALADSALYLDRVYVTGKRGEAFEFVLLIALAVWFQRRRALPRAAVAVALVLGMTALGSTEDYRKMTRRGETPGIAEIASIDFVGNFKTLLADGGYEFQNAVMRIDFTSRNQAFDYGLFHWNELVMTFVPSQLVGEQLKRSLIVSVSGAADRFYEAKFGTTDTGMADAFGSFWWFGALKFFAVGWIMRRIYLSAIAGDASSQLLYMLSALPAMHIFSHHTNWIVAAWVQMALFVGPALVFAARRRPRGATAAV</sequence>
<dbReference type="RefSeq" id="WP_204948417.1">
    <property type="nucleotide sequence ID" value="NZ_BSFF01000002.1"/>
</dbReference>
<keyword evidence="1" id="KW-0812">Transmembrane</keyword>
<dbReference type="EMBL" id="JAFBCY010000001">
    <property type="protein sequence ID" value="MBM7849938.1"/>
    <property type="molecule type" value="Genomic_DNA"/>
</dbReference>
<feature type="transmembrane region" description="Helical" evidence="1">
    <location>
        <begin position="331"/>
        <end position="350"/>
    </location>
</feature>
<keyword evidence="3" id="KW-1185">Reference proteome</keyword>
<dbReference type="Proteomes" id="UP000758856">
    <property type="component" value="Unassembled WGS sequence"/>
</dbReference>
<name>A0ABS2T186_9HYPH</name>
<gene>
    <name evidence="2" type="ORF">JOD31_000150</name>
</gene>
<organism evidence="2 3">
    <name type="scientific">Methylopila capsulata</name>
    <dbReference type="NCBI Taxonomy" id="61654"/>
    <lineage>
        <taxon>Bacteria</taxon>
        <taxon>Pseudomonadati</taxon>
        <taxon>Pseudomonadota</taxon>
        <taxon>Alphaproteobacteria</taxon>
        <taxon>Hyphomicrobiales</taxon>
        <taxon>Methylopilaceae</taxon>
        <taxon>Methylopila</taxon>
    </lineage>
</organism>
<feature type="transmembrane region" description="Helical" evidence="1">
    <location>
        <begin position="60"/>
        <end position="77"/>
    </location>
</feature>
<keyword evidence="1" id="KW-1133">Transmembrane helix</keyword>
<keyword evidence="1" id="KW-0472">Membrane</keyword>
<accession>A0ABS2T186</accession>
<feature type="transmembrane region" description="Helical" evidence="1">
    <location>
        <begin position="97"/>
        <end position="115"/>
    </location>
</feature>
<evidence type="ECO:0000313" key="3">
    <source>
        <dbReference type="Proteomes" id="UP000758856"/>
    </source>
</evidence>
<evidence type="ECO:0000256" key="1">
    <source>
        <dbReference type="SAM" id="Phobius"/>
    </source>
</evidence>